<evidence type="ECO:0000313" key="7">
    <source>
        <dbReference type="EMBL" id="TDW14056.1"/>
    </source>
</evidence>
<organism evidence="7 8">
    <name type="scientific">Kribbella kalugense</name>
    <dbReference type="NCBI Taxonomy" id="2512221"/>
    <lineage>
        <taxon>Bacteria</taxon>
        <taxon>Bacillati</taxon>
        <taxon>Actinomycetota</taxon>
        <taxon>Actinomycetes</taxon>
        <taxon>Propionibacteriales</taxon>
        <taxon>Kribbellaceae</taxon>
        <taxon>Kribbella</taxon>
    </lineage>
</organism>
<dbReference type="Proteomes" id="UP000295447">
    <property type="component" value="Unassembled WGS sequence"/>
</dbReference>
<dbReference type="InterPro" id="IPR003333">
    <property type="entry name" value="CMAS"/>
</dbReference>
<accession>A0A4R7ZB79</accession>
<dbReference type="OrthoDB" id="9782855at2"/>
<dbReference type="SUPFAM" id="SSF53335">
    <property type="entry name" value="S-adenosyl-L-methionine-dependent methyltransferases"/>
    <property type="match status" value="1"/>
</dbReference>
<evidence type="ECO:0000313" key="8">
    <source>
        <dbReference type="Proteomes" id="UP000295447"/>
    </source>
</evidence>
<comment type="similarity">
    <text evidence="1">Belongs to the CFA/CMAS family.</text>
</comment>
<protein>
    <submittedName>
        <fullName evidence="7">Cyclopropane-fatty-acyl-phospholipid synthase</fullName>
    </submittedName>
</protein>
<dbReference type="GO" id="GO:0008610">
    <property type="term" value="P:lipid biosynthetic process"/>
    <property type="evidence" value="ECO:0007669"/>
    <property type="project" value="InterPro"/>
</dbReference>
<sequence length="429" mass="47925">MRVRARITRLIVDRILDQVAVRAVYPDSTVRGGGGRDAPVLRIIRPGAMFERLAHNPKIGLGEAYMAGDWAAADGTDLGELLTPFAAQLTQLLPQWLLRFRRVVEERIPARQRNTVTGARDNVSAHYDLSNALFAAFLDPGMTYSSALFDPDVPLSGQDLEAAQTRKVERILDQADVGPGSRVLEIGIGWGTLAIAAARRGAHVTGITLSTEQLQLARRRIDDAGLTDRVDLRLQDYRAVTGSYDAIVSVEMVEAVGEEYWPDYFRKLDQLLAPGGSIAIQAILMDHDRMRATRKSYGWIQKYIFPGGLIPSRTAIDEGLAQYTSLTVDDDHRFGADYAETLRRWRRQFAANWQVVRAQGFDETFRRTWEYYLAYSEAGFASGYLDVAQLRVRPGKPHGGATEPSRIPGRGNRAGRTEARRRQPRASRR</sequence>
<keyword evidence="3" id="KW-0808">Transferase</keyword>
<keyword evidence="4" id="KW-0949">S-adenosyl-L-methionine</keyword>
<keyword evidence="5" id="KW-0443">Lipid metabolism</keyword>
<evidence type="ECO:0000256" key="3">
    <source>
        <dbReference type="ARBA" id="ARBA00022679"/>
    </source>
</evidence>
<dbReference type="CDD" id="cd02440">
    <property type="entry name" value="AdoMet_MTases"/>
    <property type="match status" value="1"/>
</dbReference>
<evidence type="ECO:0000256" key="1">
    <source>
        <dbReference type="ARBA" id="ARBA00010815"/>
    </source>
</evidence>
<proteinExistence type="inferred from homology"/>
<reference evidence="7 8" key="1">
    <citation type="submission" date="2019-03" db="EMBL/GenBank/DDBJ databases">
        <title>Genomic Encyclopedia of Type Strains, Phase III (KMG-III): the genomes of soil and plant-associated and newly described type strains.</title>
        <authorList>
            <person name="Whitman W."/>
        </authorList>
    </citation>
    <scope>NUCLEOTIDE SEQUENCE [LARGE SCALE GENOMIC DNA]</scope>
    <source>
        <strain evidence="7 8">VKM Ac-2570</strain>
    </source>
</reference>
<dbReference type="PANTHER" id="PTHR43667:SF2">
    <property type="entry name" value="FATTY ACID C-METHYL TRANSFERASE"/>
    <property type="match status" value="1"/>
</dbReference>
<dbReference type="PIRSF" id="PIRSF003085">
    <property type="entry name" value="CMAS"/>
    <property type="match status" value="1"/>
</dbReference>
<dbReference type="AlphaFoldDB" id="A0A4R7ZB79"/>
<dbReference type="GO" id="GO:0032259">
    <property type="term" value="P:methylation"/>
    <property type="evidence" value="ECO:0007669"/>
    <property type="project" value="UniProtKB-KW"/>
</dbReference>
<dbReference type="InterPro" id="IPR050723">
    <property type="entry name" value="CFA/CMAS"/>
</dbReference>
<dbReference type="RefSeq" id="WP_134124047.1">
    <property type="nucleotide sequence ID" value="NZ_SODF01000004.1"/>
</dbReference>
<evidence type="ECO:0000256" key="5">
    <source>
        <dbReference type="ARBA" id="ARBA00023098"/>
    </source>
</evidence>
<dbReference type="EMBL" id="SODF01000004">
    <property type="protein sequence ID" value="TDW14056.1"/>
    <property type="molecule type" value="Genomic_DNA"/>
</dbReference>
<keyword evidence="2" id="KW-0489">Methyltransferase</keyword>
<keyword evidence="8" id="KW-1185">Reference proteome</keyword>
<name>A0A4R7ZB79_9ACTN</name>
<dbReference type="InterPro" id="IPR029063">
    <property type="entry name" value="SAM-dependent_MTases_sf"/>
</dbReference>
<dbReference type="GO" id="GO:0008168">
    <property type="term" value="F:methyltransferase activity"/>
    <property type="evidence" value="ECO:0007669"/>
    <property type="project" value="UniProtKB-KW"/>
</dbReference>
<gene>
    <name evidence="7" type="ORF">EV650_7637</name>
</gene>
<evidence type="ECO:0000256" key="2">
    <source>
        <dbReference type="ARBA" id="ARBA00022603"/>
    </source>
</evidence>
<evidence type="ECO:0000256" key="4">
    <source>
        <dbReference type="ARBA" id="ARBA00022691"/>
    </source>
</evidence>
<dbReference type="Gene3D" id="3.40.50.150">
    <property type="entry name" value="Vaccinia Virus protein VP39"/>
    <property type="match status" value="1"/>
</dbReference>
<feature type="region of interest" description="Disordered" evidence="6">
    <location>
        <begin position="395"/>
        <end position="429"/>
    </location>
</feature>
<comment type="caution">
    <text evidence="7">The sequence shown here is derived from an EMBL/GenBank/DDBJ whole genome shotgun (WGS) entry which is preliminary data.</text>
</comment>
<dbReference type="Pfam" id="PF02353">
    <property type="entry name" value="CMAS"/>
    <property type="match status" value="1"/>
</dbReference>
<evidence type="ECO:0000256" key="6">
    <source>
        <dbReference type="SAM" id="MobiDB-lite"/>
    </source>
</evidence>
<dbReference type="PANTHER" id="PTHR43667">
    <property type="entry name" value="CYCLOPROPANE-FATTY-ACYL-PHOSPHOLIPID SYNTHASE"/>
    <property type="match status" value="1"/>
</dbReference>